<accession>A0ABY4YGK3</accession>
<protein>
    <submittedName>
        <fullName evidence="1">Winged helix DNA-binding domain-containing protein</fullName>
    </submittedName>
</protein>
<dbReference type="GO" id="GO:0003677">
    <property type="term" value="F:DNA binding"/>
    <property type="evidence" value="ECO:0007669"/>
    <property type="project" value="UniProtKB-KW"/>
</dbReference>
<gene>
    <name evidence="1" type="ORF">NF557_11685</name>
</gene>
<dbReference type="RefSeq" id="WP_252619552.1">
    <property type="nucleotide sequence ID" value="NZ_CP099490.1"/>
</dbReference>
<dbReference type="PANTHER" id="PTHR30528">
    <property type="entry name" value="CYTOPLASMIC PROTEIN"/>
    <property type="match status" value="1"/>
</dbReference>
<organism evidence="1 2">
    <name type="scientific">Ornithinimicrobium cryptoxanthini</name>
    <dbReference type="NCBI Taxonomy" id="2934161"/>
    <lineage>
        <taxon>Bacteria</taxon>
        <taxon>Bacillati</taxon>
        <taxon>Actinomycetota</taxon>
        <taxon>Actinomycetes</taxon>
        <taxon>Micrococcales</taxon>
        <taxon>Ornithinimicrobiaceae</taxon>
        <taxon>Ornithinimicrobium</taxon>
    </lineage>
</organism>
<dbReference type="InterPro" id="IPR009351">
    <property type="entry name" value="AlkZ-like"/>
</dbReference>
<dbReference type="Pfam" id="PF06224">
    <property type="entry name" value="AlkZ-like"/>
    <property type="match status" value="1"/>
</dbReference>
<evidence type="ECO:0000313" key="1">
    <source>
        <dbReference type="EMBL" id="USQ75282.1"/>
    </source>
</evidence>
<proteinExistence type="predicted"/>
<name>A0ABY4YGK3_9MICO</name>
<dbReference type="EMBL" id="CP099490">
    <property type="protein sequence ID" value="USQ75282.1"/>
    <property type="molecule type" value="Genomic_DNA"/>
</dbReference>
<evidence type="ECO:0000313" key="2">
    <source>
        <dbReference type="Proteomes" id="UP001056535"/>
    </source>
</evidence>
<sequence length="398" mass="44659">MQAELTNAQARRIALAAQGFADPRPTNATMRHVQRVIDRVQVVQIDSVNVVARSHYLPFYSRLGAYDTALLDRARDGTGPRSRAPRRLVESWAHVASLIPPETWPFLGFRMAGAADDSWSHQVARDHPGVLERVRGVVRDQGPLTARQVDALVEPGDVRNRDQWGWNWSLVKHCLEHLFWAGEIVSSGRNSQFERRYCDPAFVLPPEVLARAPGQPHAPDVAESGVALMRRAVSAHGIGTAADLRDYFRLRQSMAGPALAELVRLGEVEQVVVRGWDQPAYLDAAARRPRAVAARALLSPFDSLVWERSRTERIFSFRYRIEIYVPEAQRVFGYYVLPFLWGEHLVGRVDVKADRLAGRLLVRRLHLEPDAPAGAREALGEELGQLAGWLGLDRVDFT</sequence>
<dbReference type="Proteomes" id="UP001056535">
    <property type="component" value="Chromosome"/>
</dbReference>
<dbReference type="PANTHER" id="PTHR30528:SF0">
    <property type="entry name" value="CYTOPLASMIC PROTEIN"/>
    <property type="match status" value="1"/>
</dbReference>
<keyword evidence="1" id="KW-0238">DNA-binding</keyword>
<reference evidence="1" key="1">
    <citation type="submission" date="2022-06" db="EMBL/GenBank/DDBJ databases">
        <title>Ornithinimicrobium JY.X270.</title>
        <authorList>
            <person name="Huang Y."/>
        </authorList>
    </citation>
    <scope>NUCLEOTIDE SEQUENCE</scope>
    <source>
        <strain evidence="1">JY.X270</strain>
    </source>
</reference>
<keyword evidence="2" id="KW-1185">Reference proteome</keyword>